<keyword evidence="8 15" id="KW-0547">Nucleotide-binding</keyword>
<evidence type="ECO:0000256" key="8">
    <source>
        <dbReference type="ARBA" id="ARBA00022741"/>
    </source>
</evidence>
<feature type="transmembrane region" description="Helical" evidence="15">
    <location>
        <begin position="222"/>
        <end position="240"/>
    </location>
</feature>
<dbReference type="PANTHER" id="PTHR43520:SF5">
    <property type="entry name" value="CATION-TRANSPORTING P-TYPE ATPASE-RELATED"/>
    <property type="match status" value="1"/>
</dbReference>
<dbReference type="Proteomes" id="UP001336250">
    <property type="component" value="Unassembled WGS sequence"/>
</dbReference>
<evidence type="ECO:0000313" key="17">
    <source>
        <dbReference type="EMBL" id="MEF7613878.1"/>
    </source>
</evidence>
<dbReference type="GO" id="GO:0005886">
    <property type="term" value="C:plasma membrane"/>
    <property type="evidence" value="ECO:0007669"/>
    <property type="project" value="UniProtKB-SubCell"/>
</dbReference>
<dbReference type="GO" id="GO:0005507">
    <property type="term" value="F:copper ion binding"/>
    <property type="evidence" value="ECO:0007669"/>
    <property type="project" value="TreeGrafter"/>
</dbReference>
<dbReference type="InterPro" id="IPR006121">
    <property type="entry name" value="HMA_dom"/>
</dbReference>
<evidence type="ECO:0000256" key="7">
    <source>
        <dbReference type="ARBA" id="ARBA00022723"/>
    </source>
</evidence>
<sequence>MTSAAAAAAPALAALDDPLELRAFTSFSADAQGRRVAESSLCLSGLHCGSCAGLIEQALREVPGVIGVSVSGSAQRATVRWDATATSASALVAAVRRAGYDAAPDTAAAARAQRLAERRSATWRLFVAAFCGMQIMMMATPAYVAAEGELAPDLKQLLDWGSWLLTLPVLWFSAMPFFSGAWRALRRGTIGMDAPVALGIAVAFVASSGAAFQPGGLFGHEVYFDSIAMFISFLLAGRWLEMAARHRAAASLEASLGQLPATVLRVRADGSTEHISAQRAEPGDVLRVPVGECFAADGIVTRGRTQADEALLSGESRPVPKQPGDGVVAGSLNLQSPVEMRVERVGADTRHEAIVGLMRQALSQRPALARAADRWAAPFLAAVLLLAAGGAAAWWFIDPSRAVWVAVSVLIVTCPCALSLAAPSALLAAAGALARRGVLVRRLDALEPLSQVHHLFVDKTGTLTEGGLRCDGVQWAAGAAAFGTPEALQARAASLAGWSSHPLSAALAQGTGACAPRFEWRDVAEHAGQGLEALDEAGRRWRLGSAAFAGVQACGAPQADAGPQVWLACAGTPLARFTFAERMRPDVGRAVTQLHADGVRLTLLSGDTPERARALAASLGLDAAEGGLAPEEKLLLLRRAQARGECVAMLGDGINDAPVMAQADVSFAMGEGALVTRSHADAVVVSNRLADVADARRLARRTMTTVRQNMVWSACYNAACVPLALAGWLPPWASGLGMALSSLLVIGNSLRLAR</sequence>
<dbReference type="InterPro" id="IPR059000">
    <property type="entry name" value="ATPase_P-type_domA"/>
</dbReference>
<accession>A0AAW9QCD7</accession>
<dbReference type="NCBIfam" id="TIGR01511">
    <property type="entry name" value="ATPase-IB1_Cu"/>
    <property type="match status" value="1"/>
</dbReference>
<evidence type="ECO:0000259" key="16">
    <source>
        <dbReference type="PROSITE" id="PS50846"/>
    </source>
</evidence>
<dbReference type="EMBL" id="JAZIBG010000020">
    <property type="protein sequence ID" value="MEF7613878.1"/>
    <property type="molecule type" value="Genomic_DNA"/>
</dbReference>
<evidence type="ECO:0000256" key="4">
    <source>
        <dbReference type="ARBA" id="ARBA00022475"/>
    </source>
</evidence>
<dbReference type="InterPro" id="IPR023299">
    <property type="entry name" value="ATPase_P-typ_cyto_dom_N"/>
</dbReference>
<evidence type="ECO:0000256" key="14">
    <source>
        <dbReference type="ARBA" id="ARBA00023136"/>
    </source>
</evidence>
<dbReference type="AlphaFoldDB" id="A0AAW9QCD7"/>
<dbReference type="NCBIfam" id="TIGR01494">
    <property type="entry name" value="ATPase_P-type"/>
    <property type="match status" value="2"/>
</dbReference>
<dbReference type="InterPro" id="IPR008250">
    <property type="entry name" value="ATPase_P-typ_transduc_dom_A_sf"/>
</dbReference>
<evidence type="ECO:0000256" key="15">
    <source>
        <dbReference type="RuleBase" id="RU362081"/>
    </source>
</evidence>
<dbReference type="InterPro" id="IPR023214">
    <property type="entry name" value="HAD_sf"/>
</dbReference>
<dbReference type="PROSITE" id="PS50846">
    <property type="entry name" value="HMA_2"/>
    <property type="match status" value="1"/>
</dbReference>
<dbReference type="SUPFAM" id="SSF55008">
    <property type="entry name" value="HMA, heavy metal-associated domain"/>
    <property type="match status" value="1"/>
</dbReference>
<dbReference type="InterPro" id="IPR036412">
    <property type="entry name" value="HAD-like_sf"/>
</dbReference>
<dbReference type="InterPro" id="IPR023298">
    <property type="entry name" value="ATPase_P-typ_TM_dom_sf"/>
</dbReference>
<keyword evidence="9 15" id="KW-0067">ATP-binding</keyword>
<comment type="similarity">
    <text evidence="2 15">Belongs to the cation transport ATPase (P-type) (TC 3.A.3) family. Type IB subfamily.</text>
</comment>
<feature type="transmembrane region" description="Helical" evidence="15">
    <location>
        <begin position="194"/>
        <end position="216"/>
    </location>
</feature>
<keyword evidence="3" id="KW-0813">Transport</keyword>
<keyword evidence="6 15" id="KW-0812">Transmembrane</keyword>
<dbReference type="Pfam" id="PF00403">
    <property type="entry name" value="HMA"/>
    <property type="match status" value="1"/>
</dbReference>
<dbReference type="Pfam" id="PF00122">
    <property type="entry name" value="E1-E2_ATPase"/>
    <property type="match status" value="1"/>
</dbReference>
<dbReference type="PRINTS" id="PR00119">
    <property type="entry name" value="CATATPASE"/>
</dbReference>
<gene>
    <name evidence="17" type="ORF">V4F39_08150</name>
</gene>
<evidence type="ECO:0000256" key="9">
    <source>
        <dbReference type="ARBA" id="ARBA00022840"/>
    </source>
</evidence>
<dbReference type="InterPro" id="IPR001757">
    <property type="entry name" value="P_typ_ATPase"/>
</dbReference>
<evidence type="ECO:0000256" key="5">
    <source>
        <dbReference type="ARBA" id="ARBA00022553"/>
    </source>
</evidence>
<dbReference type="GO" id="GO:0043682">
    <property type="term" value="F:P-type divalent copper transporter activity"/>
    <property type="evidence" value="ECO:0007669"/>
    <property type="project" value="TreeGrafter"/>
</dbReference>
<dbReference type="Gene3D" id="3.40.50.1000">
    <property type="entry name" value="HAD superfamily/HAD-like"/>
    <property type="match status" value="1"/>
</dbReference>
<dbReference type="Pfam" id="PF00702">
    <property type="entry name" value="Hydrolase"/>
    <property type="match status" value="1"/>
</dbReference>
<dbReference type="SUPFAM" id="SSF56784">
    <property type="entry name" value="HAD-like"/>
    <property type="match status" value="1"/>
</dbReference>
<keyword evidence="12 15" id="KW-1133">Transmembrane helix</keyword>
<keyword evidence="10" id="KW-0460">Magnesium</keyword>
<evidence type="ECO:0000256" key="13">
    <source>
        <dbReference type="ARBA" id="ARBA00023065"/>
    </source>
</evidence>
<keyword evidence="13" id="KW-0406">Ion transport</keyword>
<dbReference type="SUPFAM" id="SSF81653">
    <property type="entry name" value="Calcium ATPase, transduction domain A"/>
    <property type="match status" value="1"/>
</dbReference>
<dbReference type="GO" id="GO:0005524">
    <property type="term" value="F:ATP binding"/>
    <property type="evidence" value="ECO:0007669"/>
    <property type="project" value="UniProtKB-UniRule"/>
</dbReference>
<evidence type="ECO:0000256" key="2">
    <source>
        <dbReference type="ARBA" id="ARBA00006024"/>
    </source>
</evidence>
<keyword evidence="4 15" id="KW-1003">Cell membrane</keyword>
<protein>
    <submittedName>
        <fullName evidence="17">Cation-translocating P-type ATPase</fullName>
    </submittedName>
</protein>
<dbReference type="GO" id="GO:0055070">
    <property type="term" value="P:copper ion homeostasis"/>
    <property type="evidence" value="ECO:0007669"/>
    <property type="project" value="TreeGrafter"/>
</dbReference>
<keyword evidence="14 15" id="KW-0472">Membrane</keyword>
<dbReference type="CDD" id="cd00371">
    <property type="entry name" value="HMA"/>
    <property type="match status" value="1"/>
</dbReference>
<keyword evidence="11" id="KW-1278">Translocase</keyword>
<feature type="domain" description="HMA" evidence="16">
    <location>
        <begin position="37"/>
        <end position="103"/>
    </location>
</feature>
<evidence type="ECO:0000256" key="3">
    <source>
        <dbReference type="ARBA" id="ARBA00022448"/>
    </source>
</evidence>
<dbReference type="InterPro" id="IPR036163">
    <property type="entry name" value="HMA_dom_sf"/>
</dbReference>
<dbReference type="RefSeq" id="WP_332288818.1">
    <property type="nucleotide sequence ID" value="NZ_JAZIBG010000020.1"/>
</dbReference>
<evidence type="ECO:0000256" key="11">
    <source>
        <dbReference type="ARBA" id="ARBA00022967"/>
    </source>
</evidence>
<comment type="caution">
    <text evidence="17">The sequence shown here is derived from an EMBL/GenBank/DDBJ whole genome shotgun (WGS) entry which is preliminary data.</text>
</comment>
<dbReference type="CDD" id="cd02079">
    <property type="entry name" value="P-type_ATPase_HM"/>
    <property type="match status" value="1"/>
</dbReference>
<name>A0AAW9QCD7_9BURK</name>
<organism evidence="17 18">
    <name type="scientific">Aquincola agrisoli</name>
    <dbReference type="NCBI Taxonomy" id="3119538"/>
    <lineage>
        <taxon>Bacteria</taxon>
        <taxon>Pseudomonadati</taxon>
        <taxon>Pseudomonadota</taxon>
        <taxon>Betaproteobacteria</taxon>
        <taxon>Burkholderiales</taxon>
        <taxon>Sphaerotilaceae</taxon>
        <taxon>Aquincola</taxon>
    </lineage>
</organism>
<dbReference type="InterPro" id="IPR018303">
    <property type="entry name" value="ATPase_P-typ_P_site"/>
</dbReference>
<dbReference type="Gene3D" id="3.40.1110.10">
    <property type="entry name" value="Calcium-transporting ATPase, cytoplasmic domain N"/>
    <property type="match status" value="1"/>
</dbReference>
<evidence type="ECO:0000256" key="12">
    <source>
        <dbReference type="ARBA" id="ARBA00022989"/>
    </source>
</evidence>
<feature type="transmembrane region" description="Helical" evidence="15">
    <location>
        <begin position="163"/>
        <end position="182"/>
    </location>
</feature>
<feature type="transmembrane region" description="Helical" evidence="15">
    <location>
        <begin position="710"/>
        <end position="729"/>
    </location>
</feature>
<comment type="subcellular location">
    <subcellularLocation>
        <location evidence="1">Cell membrane</location>
        <topology evidence="1">Multi-pass membrane protein</topology>
    </subcellularLocation>
</comment>
<evidence type="ECO:0000313" key="18">
    <source>
        <dbReference type="Proteomes" id="UP001336250"/>
    </source>
</evidence>
<dbReference type="Gene3D" id="3.30.70.100">
    <property type="match status" value="1"/>
</dbReference>
<dbReference type="SUPFAM" id="SSF81665">
    <property type="entry name" value="Calcium ATPase, transmembrane domain M"/>
    <property type="match status" value="1"/>
</dbReference>
<dbReference type="PANTHER" id="PTHR43520">
    <property type="entry name" value="ATP7, ISOFORM B"/>
    <property type="match status" value="1"/>
</dbReference>
<proteinExistence type="inferred from homology"/>
<dbReference type="InterPro" id="IPR027256">
    <property type="entry name" value="P-typ_ATPase_IB"/>
</dbReference>
<dbReference type="GO" id="GO:0016887">
    <property type="term" value="F:ATP hydrolysis activity"/>
    <property type="evidence" value="ECO:0007669"/>
    <property type="project" value="InterPro"/>
</dbReference>
<dbReference type="PROSITE" id="PS00154">
    <property type="entry name" value="ATPASE_E1_E2"/>
    <property type="match status" value="1"/>
</dbReference>
<dbReference type="Gene3D" id="2.70.150.10">
    <property type="entry name" value="Calcium-transporting ATPase, cytoplasmic transduction domain A"/>
    <property type="match status" value="1"/>
</dbReference>
<keyword evidence="7 15" id="KW-0479">Metal-binding</keyword>
<evidence type="ECO:0000256" key="1">
    <source>
        <dbReference type="ARBA" id="ARBA00004651"/>
    </source>
</evidence>
<keyword evidence="5" id="KW-0597">Phosphoprotein</keyword>
<keyword evidence="18" id="KW-1185">Reference proteome</keyword>
<feature type="transmembrane region" description="Helical" evidence="15">
    <location>
        <begin position="375"/>
        <end position="397"/>
    </location>
</feature>
<evidence type="ECO:0000256" key="10">
    <source>
        <dbReference type="ARBA" id="ARBA00022842"/>
    </source>
</evidence>
<evidence type="ECO:0000256" key="6">
    <source>
        <dbReference type="ARBA" id="ARBA00022692"/>
    </source>
</evidence>
<dbReference type="NCBIfam" id="TIGR01525">
    <property type="entry name" value="ATPase-IB_hvy"/>
    <property type="match status" value="1"/>
</dbReference>
<feature type="transmembrane region" description="Helical" evidence="15">
    <location>
        <begin position="403"/>
        <end position="433"/>
    </location>
</feature>
<reference evidence="17 18" key="1">
    <citation type="submission" date="2024-02" db="EMBL/GenBank/DDBJ databases">
        <title>Genome sequence of Aquincola sp. MAHUQ-54.</title>
        <authorList>
            <person name="Huq M.A."/>
        </authorList>
    </citation>
    <scope>NUCLEOTIDE SEQUENCE [LARGE SCALE GENOMIC DNA]</scope>
    <source>
        <strain evidence="17 18">MAHUQ-54</strain>
    </source>
</reference>
<feature type="transmembrane region" description="Helical" evidence="15">
    <location>
        <begin position="121"/>
        <end position="143"/>
    </location>
</feature>